<dbReference type="InterPro" id="IPR040676">
    <property type="entry name" value="DUF5641"/>
</dbReference>
<dbReference type="SUPFAM" id="SSF53098">
    <property type="entry name" value="Ribonuclease H-like"/>
    <property type="match status" value="1"/>
</dbReference>
<evidence type="ECO:0000313" key="2">
    <source>
        <dbReference type="EnsemblMetazoa" id="CJA12748.1"/>
    </source>
</evidence>
<proteinExistence type="predicted"/>
<dbReference type="PROSITE" id="PS50994">
    <property type="entry name" value="INTEGRASE"/>
    <property type="match status" value="1"/>
</dbReference>
<keyword evidence="3" id="KW-1185">Reference proteome</keyword>
<dbReference type="Proteomes" id="UP000005237">
    <property type="component" value="Unassembled WGS sequence"/>
</dbReference>
<evidence type="ECO:0000259" key="1">
    <source>
        <dbReference type="PROSITE" id="PS50994"/>
    </source>
</evidence>
<dbReference type="Pfam" id="PF17921">
    <property type="entry name" value="Integrase_H2C2"/>
    <property type="match status" value="1"/>
</dbReference>
<reference evidence="2" key="2">
    <citation type="submission" date="2022-06" db="UniProtKB">
        <authorList>
            <consortium name="EnsemblMetazoa"/>
        </authorList>
    </citation>
    <scope>IDENTIFICATION</scope>
    <source>
        <strain evidence="2">DF5081</strain>
    </source>
</reference>
<organism evidence="2 3">
    <name type="scientific">Caenorhabditis japonica</name>
    <dbReference type="NCBI Taxonomy" id="281687"/>
    <lineage>
        <taxon>Eukaryota</taxon>
        <taxon>Metazoa</taxon>
        <taxon>Ecdysozoa</taxon>
        <taxon>Nematoda</taxon>
        <taxon>Chromadorea</taxon>
        <taxon>Rhabditida</taxon>
        <taxon>Rhabditina</taxon>
        <taxon>Rhabditomorpha</taxon>
        <taxon>Rhabditoidea</taxon>
        <taxon>Rhabditidae</taxon>
        <taxon>Peloderinae</taxon>
        <taxon>Caenorhabditis</taxon>
    </lineage>
</organism>
<dbReference type="InterPro" id="IPR041588">
    <property type="entry name" value="Integrase_H2C2"/>
</dbReference>
<dbReference type="Gene3D" id="1.10.340.70">
    <property type="match status" value="1"/>
</dbReference>
<evidence type="ECO:0000313" key="3">
    <source>
        <dbReference type="Proteomes" id="UP000005237"/>
    </source>
</evidence>
<reference evidence="3" key="1">
    <citation type="submission" date="2010-08" db="EMBL/GenBank/DDBJ databases">
        <authorList>
            <consortium name="Caenorhabditis japonica Sequencing Consortium"/>
            <person name="Wilson R.K."/>
        </authorList>
    </citation>
    <scope>NUCLEOTIDE SEQUENCE [LARGE SCALE GENOMIC DNA]</scope>
    <source>
        <strain evidence="3">DF5081</strain>
    </source>
</reference>
<dbReference type="InterPro" id="IPR012337">
    <property type="entry name" value="RNaseH-like_sf"/>
</dbReference>
<dbReference type="InterPro" id="IPR008042">
    <property type="entry name" value="Retrotrans_Pao"/>
</dbReference>
<dbReference type="PANTHER" id="PTHR47331">
    <property type="entry name" value="PHD-TYPE DOMAIN-CONTAINING PROTEIN"/>
    <property type="match status" value="1"/>
</dbReference>
<dbReference type="EnsemblMetazoa" id="CJA12748.1">
    <property type="protein sequence ID" value="CJA12748.1"/>
    <property type="gene ID" value="WBGene00131952"/>
</dbReference>
<dbReference type="AlphaFoldDB" id="A0A8R1DWW4"/>
<dbReference type="Gene3D" id="3.30.420.10">
    <property type="entry name" value="Ribonuclease H-like superfamily/Ribonuclease H"/>
    <property type="match status" value="1"/>
</dbReference>
<dbReference type="InterPro" id="IPR036397">
    <property type="entry name" value="RNaseH_sf"/>
</dbReference>
<feature type="domain" description="Integrase catalytic" evidence="1">
    <location>
        <begin position="421"/>
        <end position="608"/>
    </location>
</feature>
<accession>A0A8R1DWW4</accession>
<dbReference type="Pfam" id="PF05380">
    <property type="entry name" value="Peptidase_A17"/>
    <property type="match status" value="1"/>
</dbReference>
<dbReference type="GO" id="GO:0003676">
    <property type="term" value="F:nucleic acid binding"/>
    <property type="evidence" value="ECO:0007669"/>
    <property type="project" value="InterPro"/>
</dbReference>
<protein>
    <submittedName>
        <fullName evidence="2">Integrase catalytic domain-containing protein</fullName>
    </submittedName>
</protein>
<name>A0A8R1DWW4_CAEJA</name>
<sequence length="896" mass="102674">MTIPRQVVTNYSNSTLRLIVFSDASQDIMGACVYTHFSFNEGEPVVNLFCAKNKIKPAKSESWTIPILELTAIGIGSNLAAKVIKEIRIPVVEICFMTDSAISLFWLLKKNITRPLVANRVKAYYENKDFLAEKNVEVSIRHCPTKENSADIATRGMNTTELQKSTLWFHGPDFLKKEREEWPSKIEGAVENVKEFHDKVFEDIVETETPKPKQKKTPRPQKRVETVLTVSQKDTSVVPFHRTKSLRKLVSYMHRVLLVIQKSLPNYHWETYVMKEFAQSNPDQLTHRRKMARTLIIQQHYEDSERLGYTFPPDLNKYIGEDGLYRIKRQVKSSVLPQEAHEPILIHSKHILAELIVRETHELNGHLPETYTISALRTKYHIQGDRRIAKRVISSCTKCKKVIGKAFAYPNSQVLPSLRTEPSVPFQHAGIDYLGPVPYIKDDGREGKALVLVYTCLVTRGARLELVPDATTERYIESLGIVFSRSGIPKVMYSDNATTFQLGEKLLNEDIAGEEPSESLTSFLADREIEFLKITPLSPWQGGVYERIVGLVKHQLQKELGRTILDFQSLRRVLAATEAMINSRPLTPFKKGNDMVTIRPIDFLLPGALLEAPESSKPYDPRQSKAEKRTRAHMRKLEEVFRRIWKFWSLGYLLHLRESKHKGKRCSTLKPKVGQVVLINTNLVRRHKWPLGIITQLCQSRDGEIRSAIVKCKGKLYKRAVCQLIPLEIESCEEEVLQQETPRTENDSQFKSRPIPPTPAIFDIPKAQYMPKEFLDSEEPDGSPEAFPSAAELPIVGELDVDEEEIDYDAQDIETEETEGEYRDPNMTPEQRLEYSNRGLPERRTREYLPRKAKERKVPYVNYVHAAVVTYLSSSRPPECCQFNAHMNELANLKAI</sequence>
<dbReference type="Pfam" id="PF18701">
    <property type="entry name" value="DUF5641"/>
    <property type="match status" value="1"/>
</dbReference>
<dbReference type="InterPro" id="IPR001584">
    <property type="entry name" value="Integrase_cat-core"/>
</dbReference>
<dbReference type="GO" id="GO:0015074">
    <property type="term" value="P:DNA integration"/>
    <property type="evidence" value="ECO:0007669"/>
    <property type="project" value="InterPro"/>
</dbReference>